<proteinExistence type="predicted"/>
<name>A0ABS8W3Q1_DATST</name>
<dbReference type="EMBL" id="JACEIK010006746">
    <property type="protein sequence ID" value="MCE2056231.1"/>
    <property type="molecule type" value="Genomic_DNA"/>
</dbReference>
<evidence type="ECO:0000313" key="3">
    <source>
        <dbReference type="Proteomes" id="UP000823775"/>
    </source>
</evidence>
<protein>
    <submittedName>
        <fullName evidence="2">Uncharacterized protein</fullName>
    </submittedName>
</protein>
<sequence>MAPKVNNKKGMASSTHRNKLLGTPNVVPHPFKDLILRPPYREIRYTVSGLNSRARFPREKQIDEEVIDYTPRYDPKGLDVTMTKEPAGIHGPMLSISERNVHIDNVLSNLLYANAAVEDE</sequence>
<accession>A0ABS8W3Q1</accession>
<gene>
    <name evidence="2" type="ORF">HAX54_044295</name>
</gene>
<evidence type="ECO:0000256" key="1">
    <source>
        <dbReference type="SAM" id="MobiDB-lite"/>
    </source>
</evidence>
<evidence type="ECO:0000313" key="2">
    <source>
        <dbReference type="EMBL" id="MCE2056231.1"/>
    </source>
</evidence>
<reference evidence="2 3" key="1">
    <citation type="journal article" date="2021" name="BMC Genomics">
        <title>Datura genome reveals duplications of psychoactive alkaloid biosynthetic genes and high mutation rate following tissue culture.</title>
        <authorList>
            <person name="Rajewski A."/>
            <person name="Carter-House D."/>
            <person name="Stajich J."/>
            <person name="Litt A."/>
        </authorList>
    </citation>
    <scope>NUCLEOTIDE SEQUENCE [LARGE SCALE GENOMIC DNA]</scope>
    <source>
        <strain evidence="2">AR-01</strain>
    </source>
</reference>
<feature type="region of interest" description="Disordered" evidence="1">
    <location>
        <begin position="1"/>
        <end position="24"/>
    </location>
</feature>
<organism evidence="2 3">
    <name type="scientific">Datura stramonium</name>
    <name type="common">Jimsonweed</name>
    <name type="synonym">Common thornapple</name>
    <dbReference type="NCBI Taxonomy" id="4076"/>
    <lineage>
        <taxon>Eukaryota</taxon>
        <taxon>Viridiplantae</taxon>
        <taxon>Streptophyta</taxon>
        <taxon>Embryophyta</taxon>
        <taxon>Tracheophyta</taxon>
        <taxon>Spermatophyta</taxon>
        <taxon>Magnoliopsida</taxon>
        <taxon>eudicotyledons</taxon>
        <taxon>Gunneridae</taxon>
        <taxon>Pentapetalae</taxon>
        <taxon>asterids</taxon>
        <taxon>lamiids</taxon>
        <taxon>Solanales</taxon>
        <taxon>Solanaceae</taxon>
        <taxon>Solanoideae</taxon>
        <taxon>Datureae</taxon>
        <taxon>Datura</taxon>
    </lineage>
</organism>
<comment type="caution">
    <text evidence="2">The sequence shown here is derived from an EMBL/GenBank/DDBJ whole genome shotgun (WGS) entry which is preliminary data.</text>
</comment>
<keyword evidence="3" id="KW-1185">Reference proteome</keyword>
<dbReference type="Proteomes" id="UP000823775">
    <property type="component" value="Unassembled WGS sequence"/>
</dbReference>